<dbReference type="Gene3D" id="1.10.3720.10">
    <property type="entry name" value="MetI-like"/>
    <property type="match status" value="1"/>
</dbReference>
<evidence type="ECO:0000256" key="7">
    <source>
        <dbReference type="RuleBase" id="RU363032"/>
    </source>
</evidence>
<evidence type="ECO:0000313" key="10">
    <source>
        <dbReference type="EMBL" id="MFD1534945.1"/>
    </source>
</evidence>
<organism evidence="10 11">
    <name type="scientific">Pseudonocardia aurantiaca</name>
    <dbReference type="NCBI Taxonomy" id="75290"/>
    <lineage>
        <taxon>Bacteria</taxon>
        <taxon>Bacillati</taxon>
        <taxon>Actinomycetota</taxon>
        <taxon>Actinomycetes</taxon>
        <taxon>Pseudonocardiales</taxon>
        <taxon>Pseudonocardiaceae</taxon>
        <taxon>Pseudonocardia</taxon>
    </lineage>
</organism>
<dbReference type="RefSeq" id="WP_343982631.1">
    <property type="nucleotide sequence ID" value="NZ_BAAAJG010000015.1"/>
</dbReference>
<feature type="domain" description="ABC transmembrane type-1" evidence="9">
    <location>
        <begin position="95"/>
        <end position="284"/>
    </location>
</feature>
<dbReference type="Proteomes" id="UP001597145">
    <property type="component" value="Unassembled WGS sequence"/>
</dbReference>
<dbReference type="InterPro" id="IPR035906">
    <property type="entry name" value="MetI-like_sf"/>
</dbReference>
<evidence type="ECO:0000256" key="1">
    <source>
        <dbReference type="ARBA" id="ARBA00004651"/>
    </source>
</evidence>
<feature type="transmembrane region" description="Helical" evidence="7">
    <location>
        <begin position="265"/>
        <end position="284"/>
    </location>
</feature>
<feature type="region of interest" description="Disordered" evidence="8">
    <location>
        <begin position="1"/>
        <end position="29"/>
    </location>
</feature>
<feature type="transmembrane region" description="Helical" evidence="7">
    <location>
        <begin position="36"/>
        <end position="58"/>
    </location>
</feature>
<dbReference type="Pfam" id="PF00528">
    <property type="entry name" value="BPD_transp_1"/>
    <property type="match status" value="1"/>
</dbReference>
<dbReference type="PANTHER" id="PTHR43744:SF12">
    <property type="entry name" value="ABC TRANSPORTER PERMEASE PROTEIN MG189-RELATED"/>
    <property type="match status" value="1"/>
</dbReference>
<feature type="transmembrane region" description="Helical" evidence="7">
    <location>
        <begin position="205"/>
        <end position="228"/>
    </location>
</feature>
<evidence type="ECO:0000259" key="9">
    <source>
        <dbReference type="PROSITE" id="PS50928"/>
    </source>
</evidence>
<evidence type="ECO:0000256" key="6">
    <source>
        <dbReference type="ARBA" id="ARBA00023136"/>
    </source>
</evidence>
<comment type="caution">
    <text evidence="10">The sequence shown here is derived from an EMBL/GenBank/DDBJ whole genome shotgun (WGS) entry which is preliminary data.</text>
</comment>
<gene>
    <name evidence="10" type="ORF">ACFSCY_36590</name>
</gene>
<dbReference type="CDD" id="cd06261">
    <property type="entry name" value="TM_PBP2"/>
    <property type="match status" value="1"/>
</dbReference>
<accession>A0ABW4FXZ1</accession>
<dbReference type="PROSITE" id="PS50928">
    <property type="entry name" value="ABC_TM1"/>
    <property type="match status" value="1"/>
</dbReference>
<keyword evidence="5 7" id="KW-1133">Transmembrane helix</keyword>
<keyword evidence="2 7" id="KW-0813">Transport</keyword>
<comment type="subcellular location">
    <subcellularLocation>
        <location evidence="1 7">Cell membrane</location>
        <topology evidence="1 7">Multi-pass membrane protein</topology>
    </subcellularLocation>
</comment>
<keyword evidence="6 7" id="KW-0472">Membrane</keyword>
<evidence type="ECO:0000256" key="2">
    <source>
        <dbReference type="ARBA" id="ARBA00022448"/>
    </source>
</evidence>
<keyword evidence="11" id="KW-1185">Reference proteome</keyword>
<protein>
    <submittedName>
        <fullName evidence="10">Carbohydrate ABC transporter permease</fullName>
    </submittedName>
</protein>
<evidence type="ECO:0000256" key="3">
    <source>
        <dbReference type="ARBA" id="ARBA00022475"/>
    </source>
</evidence>
<evidence type="ECO:0000313" key="11">
    <source>
        <dbReference type="Proteomes" id="UP001597145"/>
    </source>
</evidence>
<dbReference type="EMBL" id="JBHUCP010000047">
    <property type="protein sequence ID" value="MFD1534945.1"/>
    <property type="molecule type" value="Genomic_DNA"/>
</dbReference>
<proteinExistence type="inferred from homology"/>
<name>A0ABW4FXZ1_9PSEU</name>
<comment type="similarity">
    <text evidence="7">Belongs to the binding-protein-dependent transport system permease family.</text>
</comment>
<feature type="transmembrane region" description="Helical" evidence="7">
    <location>
        <begin position="94"/>
        <end position="118"/>
    </location>
</feature>
<feature type="transmembrane region" description="Helical" evidence="7">
    <location>
        <begin position="130"/>
        <end position="154"/>
    </location>
</feature>
<evidence type="ECO:0000256" key="4">
    <source>
        <dbReference type="ARBA" id="ARBA00022692"/>
    </source>
</evidence>
<dbReference type="PANTHER" id="PTHR43744">
    <property type="entry name" value="ABC TRANSPORTER PERMEASE PROTEIN MG189-RELATED-RELATED"/>
    <property type="match status" value="1"/>
</dbReference>
<sequence length="298" mass="32967">MPTTDQLLEPAAPTVAAAERRHGRPAPRTRWSRRNAALLALGLVLGIGTVLPLLVMVLGSLKPKAEVTAPTLLPQQPTLENYVYVFTEVPFARYLLNSAFVAGVITVLALWFHSMAAYALARLRFPGREAVFLVIFSTLLVSLPVVMVPTFAVVRTLGLVDSYGGLIIPAIFNAFGIFLLRQFYISMPAELEEAALLDGASYWRVYWHVILPLSRPILSALAVFFFLANWNAFVWPLTITSDPDLRTVQVGIAGFQQQYAGNWNYTLAAATVAAVPMLLMFFFFQRQIVESIKSASFK</sequence>
<reference evidence="11" key="1">
    <citation type="journal article" date="2019" name="Int. J. Syst. Evol. Microbiol.">
        <title>The Global Catalogue of Microorganisms (GCM) 10K type strain sequencing project: providing services to taxonomists for standard genome sequencing and annotation.</title>
        <authorList>
            <consortium name="The Broad Institute Genomics Platform"/>
            <consortium name="The Broad Institute Genome Sequencing Center for Infectious Disease"/>
            <person name="Wu L."/>
            <person name="Ma J."/>
        </authorList>
    </citation>
    <scope>NUCLEOTIDE SEQUENCE [LARGE SCALE GENOMIC DNA]</scope>
    <source>
        <strain evidence="11">JCM 12165</strain>
    </source>
</reference>
<evidence type="ECO:0000256" key="5">
    <source>
        <dbReference type="ARBA" id="ARBA00022989"/>
    </source>
</evidence>
<keyword evidence="4 7" id="KW-0812">Transmembrane</keyword>
<evidence type="ECO:0000256" key="8">
    <source>
        <dbReference type="SAM" id="MobiDB-lite"/>
    </source>
</evidence>
<keyword evidence="3" id="KW-1003">Cell membrane</keyword>
<dbReference type="SUPFAM" id="SSF161098">
    <property type="entry name" value="MetI-like"/>
    <property type="match status" value="1"/>
</dbReference>
<dbReference type="InterPro" id="IPR000515">
    <property type="entry name" value="MetI-like"/>
</dbReference>
<feature type="transmembrane region" description="Helical" evidence="7">
    <location>
        <begin position="166"/>
        <end position="184"/>
    </location>
</feature>